<keyword evidence="7" id="KW-1185">Reference proteome</keyword>
<dbReference type="AlphaFoldDB" id="A0AAD9SDQ1"/>
<reference evidence="6" key="1">
    <citation type="submission" date="2023-06" db="EMBL/GenBank/DDBJ databases">
        <authorList>
            <person name="Noh H."/>
        </authorList>
    </citation>
    <scope>NUCLEOTIDE SEQUENCE</scope>
    <source>
        <strain evidence="6">DUCC20226</strain>
    </source>
</reference>
<feature type="transmembrane region" description="Helical" evidence="5">
    <location>
        <begin position="218"/>
        <end position="246"/>
    </location>
</feature>
<feature type="transmembrane region" description="Helical" evidence="5">
    <location>
        <begin position="266"/>
        <end position="288"/>
    </location>
</feature>
<dbReference type="Pfam" id="PF07690">
    <property type="entry name" value="MFS_1"/>
    <property type="match status" value="1"/>
</dbReference>
<dbReference type="EMBL" id="JAUJFL010000004">
    <property type="protein sequence ID" value="KAK2605622.1"/>
    <property type="molecule type" value="Genomic_DNA"/>
</dbReference>
<feature type="transmembrane region" description="Helical" evidence="5">
    <location>
        <begin position="132"/>
        <end position="154"/>
    </location>
</feature>
<keyword evidence="2 5" id="KW-0812">Transmembrane</keyword>
<gene>
    <name evidence="6" type="ORF">N8I77_008448</name>
</gene>
<feature type="transmembrane region" description="Helical" evidence="5">
    <location>
        <begin position="75"/>
        <end position="97"/>
    </location>
</feature>
<dbReference type="PANTHER" id="PTHR23502">
    <property type="entry name" value="MAJOR FACILITATOR SUPERFAMILY"/>
    <property type="match status" value="1"/>
</dbReference>
<protein>
    <recommendedName>
        <fullName evidence="8">Major facilitator superfamily (MFS) profile domain-containing protein</fullName>
    </recommendedName>
</protein>
<proteinExistence type="predicted"/>
<dbReference type="Proteomes" id="UP001265746">
    <property type="component" value="Unassembled WGS sequence"/>
</dbReference>
<evidence type="ECO:0000256" key="5">
    <source>
        <dbReference type="SAM" id="Phobius"/>
    </source>
</evidence>
<feature type="transmembrane region" description="Helical" evidence="5">
    <location>
        <begin position="336"/>
        <end position="362"/>
    </location>
</feature>
<keyword evidence="3 5" id="KW-1133">Transmembrane helix</keyword>
<name>A0AAD9SDQ1_PHOAM</name>
<evidence type="ECO:0000256" key="3">
    <source>
        <dbReference type="ARBA" id="ARBA00022989"/>
    </source>
</evidence>
<sequence length="443" mass="48035">MPHLTSLILVSRVYEERKAHRPYDGGGNTLTYAPGDEHADMSDNSQPVKLGAACSDRNETSNTQNFGLLVAMRTITGLASAPGFSLLTATIADVFFVHERGFYIAIWNICLGSGGQIGQVICGFIIEDLGVPAVFGFAAIVFALLMVASYFLALESTYDRPEPKAIDYDSKDDFDFEEEEDLKAPRASQVKKPYFQQLALWNGRLSNQSFWLGVVKPFGLIVFPAVAYGVLAFTVAFSFLVGVPILTSVVFAQPPYNLTPSQIGLTNLPLVAVSIIGGLFTGWFANVAGNYMARTNGSQAGVFEPEFRLVLLVISGPITTAGLIGTGIALDQALPLAWVLVWMSVFSFGTLFNVQVILTYVVDCFPEKSGQAFSTINLVSSLVIFVGSGVLITWYETVGPMVVFGSLAAASFITLVITIPLYVFGKRMRAYMAGLEWTHKLLN</sequence>
<dbReference type="PANTHER" id="PTHR23502:SF20">
    <property type="entry name" value="TRANSPORTER, PUTATIVE (AFU_ORTHOLOGUE AFUA_6G13880)-RELATED"/>
    <property type="match status" value="1"/>
</dbReference>
<organism evidence="6 7">
    <name type="scientific">Phomopsis amygdali</name>
    <name type="common">Fusicoccum amygdali</name>
    <dbReference type="NCBI Taxonomy" id="1214568"/>
    <lineage>
        <taxon>Eukaryota</taxon>
        <taxon>Fungi</taxon>
        <taxon>Dikarya</taxon>
        <taxon>Ascomycota</taxon>
        <taxon>Pezizomycotina</taxon>
        <taxon>Sordariomycetes</taxon>
        <taxon>Sordariomycetidae</taxon>
        <taxon>Diaporthales</taxon>
        <taxon>Diaporthaceae</taxon>
        <taxon>Diaporthe</taxon>
    </lineage>
</organism>
<evidence type="ECO:0000256" key="2">
    <source>
        <dbReference type="ARBA" id="ARBA00022692"/>
    </source>
</evidence>
<keyword evidence="4 5" id="KW-0472">Membrane</keyword>
<accession>A0AAD9SDQ1</accession>
<feature type="transmembrane region" description="Helical" evidence="5">
    <location>
        <begin position="104"/>
        <end position="126"/>
    </location>
</feature>
<feature type="transmembrane region" description="Helical" evidence="5">
    <location>
        <begin position="374"/>
        <end position="395"/>
    </location>
</feature>
<dbReference type="InterPro" id="IPR036259">
    <property type="entry name" value="MFS_trans_sf"/>
</dbReference>
<comment type="caution">
    <text evidence="6">The sequence shown here is derived from an EMBL/GenBank/DDBJ whole genome shotgun (WGS) entry which is preliminary data.</text>
</comment>
<dbReference type="InterPro" id="IPR011701">
    <property type="entry name" value="MFS"/>
</dbReference>
<feature type="transmembrane region" description="Helical" evidence="5">
    <location>
        <begin position="309"/>
        <end position="330"/>
    </location>
</feature>
<evidence type="ECO:0000256" key="1">
    <source>
        <dbReference type="ARBA" id="ARBA00004141"/>
    </source>
</evidence>
<evidence type="ECO:0000313" key="7">
    <source>
        <dbReference type="Proteomes" id="UP001265746"/>
    </source>
</evidence>
<dbReference type="SUPFAM" id="SSF103473">
    <property type="entry name" value="MFS general substrate transporter"/>
    <property type="match status" value="1"/>
</dbReference>
<dbReference type="Gene3D" id="1.20.1250.20">
    <property type="entry name" value="MFS general substrate transporter like domains"/>
    <property type="match status" value="1"/>
</dbReference>
<evidence type="ECO:0008006" key="8">
    <source>
        <dbReference type="Google" id="ProtNLM"/>
    </source>
</evidence>
<comment type="subcellular location">
    <subcellularLocation>
        <location evidence="1">Membrane</location>
        <topology evidence="1">Multi-pass membrane protein</topology>
    </subcellularLocation>
</comment>
<evidence type="ECO:0000256" key="4">
    <source>
        <dbReference type="ARBA" id="ARBA00023136"/>
    </source>
</evidence>
<evidence type="ECO:0000313" key="6">
    <source>
        <dbReference type="EMBL" id="KAK2605622.1"/>
    </source>
</evidence>
<dbReference type="GO" id="GO:0022857">
    <property type="term" value="F:transmembrane transporter activity"/>
    <property type="evidence" value="ECO:0007669"/>
    <property type="project" value="InterPro"/>
</dbReference>
<dbReference type="GO" id="GO:0005886">
    <property type="term" value="C:plasma membrane"/>
    <property type="evidence" value="ECO:0007669"/>
    <property type="project" value="TreeGrafter"/>
</dbReference>
<feature type="transmembrane region" description="Helical" evidence="5">
    <location>
        <begin position="401"/>
        <end position="424"/>
    </location>
</feature>